<sequence>MRVFAISDIHGCNQTFRALLRQLHLTPQDHLFLLGDYIDRGPDSRGVLDKILQLQDDGLQVHCLSGNHEQMMLDALADPANLRGWFINGGFETLQSFGVQQVDAIPERYLQLLSDLAPAAASEDYIFVHAGLNMRLDDPFADEQAMLWIRDWYGDLNREWLDGRIIVHGHTPQPRQRTMAALEHLDTHPVLNIDNGCYFGQANDAQGYGSLCAVDLTHRRLYFEKNRDGGW</sequence>
<feature type="domain" description="Calcineurin-like phosphoesterase" evidence="1">
    <location>
        <begin position="1"/>
        <end position="175"/>
    </location>
</feature>
<evidence type="ECO:0000313" key="2">
    <source>
        <dbReference type="EMBL" id="SDL16222.1"/>
    </source>
</evidence>
<dbReference type="InterPro" id="IPR029052">
    <property type="entry name" value="Metallo-depent_PP-like"/>
</dbReference>
<dbReference type="AlphaFoldDB" id="A0A1G9HTQ4"/>
<dbReference type="STRING" id="1075417.SAMN05421823_104534"/>
<proteinExistence type="predicted"/>
<dbReference type="InterPro" id="IPR050126">
    <property type="entry name" value="Ap4A_hydrolase"/>
</dbReference>
<dbReference type="PANTHER" id="PTHR42850:SF4">
    <property type="entry name" value="ZINC-DEPENDENT ENDOPOLYPHOSPHATASE"/>
    <property type="match status" value="1"/>
</dbReference>
<dbReference type="GO" id="GO:0110154">
    <property type="term" value="P:RNA decapping"/>
    <property type="evidence" value="ECO:0007669"/>
    <property type="project" value="TreeGrafter"/>
</dbReference>
<dbReference type="GO" id="GO:0008803">
    <property type="term" value="F:bis(5'-nucleosyl)-tetraphosphatase (symmetrical) activity"/>
    <property type="evidence" value="ECO:0007669"/>
    <property type="project" value="TreeGrafter"/>
</dbReference>
<dbReference type="GO" id="GO:0005737">
    <property type="term" value="C:cytoplasm"/>
    <property type="evidence" value="ECO:0007669"/>
    <property type="project" value="TreeGrafter"/>
</dbReference>
<protein>
    <submittedName>
        <fullName evidence="2">Serine/threonine protein phosphatase 1</fullName>
    </submittedName>
</protein>
<keyword evidence="3" id="KW-1185">Reference proteome</keyword>
<organism evidence="2 3">
    <name type="scientific">Catalinimonas alkaloidigena</name>
    <dbReference type="NCBI Taxonomy" id="1075417"/>
    <lineage>
        <taxon>Bacteria</taxon>
        <taxon>Pseudomonadati</taxon>
        <taxon>Bacteroidota</taxon>
        <taxon>Cytophagia</taxon>
        <taxon>Cytophagales</taxon>
        <taxon>Catalimonadaceae</taxon>
        <taxon>Catalinimonas</taxon>
    </lineage>
</organism>
<reference evidence="2 3" key="1">
    <citation type="submission" date="2016-10" db="EMBL/GenBank/DDBJ databases">
        <authorList>
            <person name="de Groot N.N."/>
        </authorList>
    </citation>
    <scope>NUCLEOTIDE SEQUENCE [LARGE SCALE GENOMIC DNA]</scope>
    <source>
        <strain evidence="2 3">DSM 25186</strain>
    </source>
</reference>
<dbReference type="PANTHER" id="PTHR42850">
    <property type="entry name" value="METALLOPHOSPHOESTERASE"/>
    <property type="match status" value="1"/>
</dbReference>
<accession>A0A1G9HTQ4</accession>
<evidence type="ECO:0000313" key="3">
    <source>
        <dbReference type="Proteomes" id="UP000198510"/>
    </source>
</evidence>
<dbReference type="Gene3D" id="3.60.21.10">
    <property type="match status" value="1"/>
</dbReference>
<dbReference type="RefSeq" id="WP_089682711.1">
    <property type="nucleotide sequence ID" value="NZ_FNFO01000004.1"/>
</dbReference>
<dbReference type="EMBL" id="FNFO01000004">
    <property type="protein sequence ID" value="SDL16222.1"/>
    <property type="molecule type" value="Genomic_DNA"/>
</dbReference>
<dbReference type="GO" id="GO:0016791">
    <property type="term" value="F:phosphatase activity"/>
    <property type="evidence" value="ECO:0007669"/>
    <property type="project" value="TreeGrafter"/>
</dbReference>
<dbReference type="CDD" id="cd00144">
    <property type="entry name" value="MPP_PPP_family"/>
    <property type="match status" value="1"/>
</dbReference>
<dbReference type="Proteomes" id="UP000198510">
    <property type="component" value="Unassembled WGS sequence"/>
</dbReference>
<dbReference type="Pfam" id="PF00149">
    <property type="entry name" value="Metallophos"/>
    <property type="match status" value="1"/>
</dbReference>
<dbReference type="OrthoDB" id="9808081at2"/>
<name>A0A1G9HTQ4_9BACT</name>
<dbReference type="SUPFAM" id="SSF56300">
    <property type="entry name" value="Metallo-dependent phosphatases"/>
    <property type="match status" value="1"/>
</dbReference>
<gene>
    <name evidence="2" type="ORF">SAMN05421823_104534</name>
</gene>
<dbReference type="InterPro" id="IPR004843">
    <property type="entry name" value="Calcineurin-like_PHP"/>
</dbReference>
<evidence type="ECO:0000259" key="1">
    <source>
        <dbReference type="Pfam" id="PF00149"/>
    </source>
</evidence>